<protein>
    <submittedName>
        <fullName evidence="2">Uncharacterized protein</fullName>
    </submittedName>
</protein>
<comment type="caution">
    <text evidence="2">The sequence shown here is derived from an EMBL/GenBank/DDBJ whole genome shotgun (WGS) entry which is preliminary data.</text>
</comment>
<dbReference type="RefSeq" id="WP_004186739.1">
    <property type="nucleotide sequence ID" value="NZ_CAJMTF010000092.1"/>
</dbReference>
<feature type="compositionally biased region" description="Basic residues" evidence="1">
    <location>
        <begin position="1"/>
        <end position="19"/>
    </location>
</feature>
<organism evidence="2 3">
    <name type="scientific">Burkholderia mallei</name>
    <name type="common">Pseudomonas mallei</name>
    <dbReference type="NCBI Taxonomy" id="13373"/>
    <lineage>
        <taxon>Bacteria</taxon>
        <taxon>Pseudomonadati</taxon>
        <taxon>Pseudomonadota</taxon>
        <taxon>Betaproteobacteria</taxon>
        <taxon>Burkholderiales</taxon>
        <taxon>Burkholderiaceae</taxon>
        <taxon>Burkholderia</taxon>
        <taxon>pseudomallei group</taxon>
    </lineage>
</organism>
<dbReference type="EMBL" id="RKJW01000002">
    <property type="protein sequence ID" value="RPA24654.1"/>
    <property type="molecule type" value="Genomic_DNA"/>
</dbReference>
<evidence type="ECO:0000313" key="2">
    <source>
        <dbReference type="EMBL" id="RPA24654.1"/>
    </source>
</evidence>
<dbReference type="GeneID" id="92979590"/>
<sequence>MRPRARRGRARARIARRVPARSPAARERASAARAGIRCVAFARAGISARERRSLDRATRAGAAPPFPSERGAATRVRRARRAPPAFTRFLHPPANL</sequence>
<dbReference type="Proteomes" id="UP000269379">
    <property type="component" value="Chromosome 1"/>
</dbReference>
<accession>A0AAX1X292</accession>
<feature type="region of interest" description="Disordered" evidence="1">
    <location>
        <begin position="1"/>
        <end position="29"/>
    </location>
</feature>
<reference evidence="3" key="1">
    <citation type="submission" date="2018-10" db="EMBL/GenBank/DDBJ databases">
        <title>FDA dAtabase for Regulatory Grade micrObial Sequences (FDA-ARGOS): Supporting development and validation of Infectious Disease Dx tests.</title>
        <authorList>
            <person name="Minogue T."/>
            <person name="Wolcott M."/>
            <person name="Wasieloski L."/>
            <person name="Aguilar W."/>
            <person name="Moore D."/>
            <person name="Jaissle J."/>
            <person name="Tallon L."/>
            <person name="Sadzewicz L."/>
            <person name="Zhao X."/>
            <person name="Vavikolanu K."/>
            <person name="Mehta A."/>
            <person name="Aluvathingal J."/>
            <person name="Nadendla S."/>
            <person name="Yan Y."/>
            <person name="Sichtig H."/>
        </authorList>
    </citation>
    <scope>NUCLEOTIDE SEQUENCE [LARGE SCALE GENOMIC DNA]</scope>
    <source>
        <strain evidence="3">FDAARGOS_588</strain>
    </source>
</reference>
<dbReference type="AlphaFoldDB" id="A0AAX1X292"/>
<name>A0AAX1X292_BURML</name>
<evidence type="ECO:0000313" key="3">
    <source>
        <dbReference type="Proteomes" id="UP000269379"/>
    </source>
</evidence>
<proteinExistence type="predicted"/>
<gene>
    <name evidence="2" type="ORF">EGT70_16225</name>
</gene>
<feature type="region of interest" description="Disordered" evidence="1">
    <location>
        <begin position="50"/>
        <end position="96"/>
    </location>
</feature>
<evidence type="ECO:0000256" key="1">
    <source>
        <dbReference type="SAM" id="MobiDB-lite"/>
    </source>
</evidence>